<dbReference type="PANTHER" id="PTHR43155:SF2">
    <property type="entry name" value="CYCLIC DI-GMP PHOSPHODIESTERASE PA4108"/>
    <property type="match status" value="1"/>
</dbReference>
<evidence type="ECO:0000313" key="2">
    <source>
        <dbReference type="EMBL" id="GGY25279.1"/>
    </source>
</evidence>
<protein>
    <recommendedName>
        <fullName evidence="1">HD-GYP domain-containing protein</fullName>
    </recommendedName>
</protein>
<gene>
    <name evidence="2" type="ORF">GCM10011289_31060</name>
</gene>
<feature type="domain" description="HD-GYP" evidence="1">
    <location>
        <begin position="104"/>
        <end position="300"/>
    </location>
</feature>
<sequence length="372" mass="40006">MLLMSQVLNEAAVNLTLSLPASLFATNRLCMAGPNDFRLSASFRDVLLHGSSAELPVALPAQTASPLHDVPLLLRHLNGVLHHYLRLPHSAQMIRGLADSLISRVNGNPDGYLAAMWLLPSGDYHATRHALHCAILAVFVVRARGFSPDDARSLVAAALTMNVGAVSLHDELSEREGAPTTFQRQMLDIHPLVSAAILREAGEDDELWYQAVLLHHEKPKGDGYPFHLKGGDVPDHAHILHVLDMATAKLMPRGYRGRLSVKKALTGIYTATDDPLGSEIAALLIKTLGFYPPGSFVELTGGRRALVVRAGSNANHPLVSPEHAPATLLDTGLPAHHVVKAITVAIDANRLSLFEGYWRKSSAEQETGGAGG</sequence>
<dbReference type="PANTHER" id="PTHR43155">
    <property type="entry name" value="CYCLIC DI-GMP PHOSPHODIESTERASE PA4108-RELATED"/>
    <property type="match status" value="1"/>
</dbReference>
<dbReference type="Pfam" id="PF13487">
    <property type="entry name" value="HD_5"/>
    <property type="match status" value="1"/>
</dbReference>
<dbReference type="EMBL" id="BMYX01000021">
    <property type="protein sequence ID" value="GGY25279.1"/>
    <property type="molecule type" value="Genomic_DNA"/>
</dbReference>
<evidence type="ECO:0000259" key="1">
    <source>
        <dbReference type="PROSITE" id="PS51832"/>
    </source>
</evidence>
<reference evidence="2" key="1">
    <citation type="journal article" date="2014" name="Int. J. Syst. Evol. Microbiol.">
        <title>Complete genome sequence of Corynebacterium casei LMG S-19264T (=DSM 44701T), isolated from a smear-ripened cheese.</title>
        <authorList>
            <consortium name="US DOE Joint Genome Institute (JGI-PGF)"/>
            <person name="Walter F."/>
            <person name="Albersmeier A."/>
            <person name="Kalinowski J."/>
            <person name="Ruckert C."/>
        </authorList>
    </citation>
    <scope>NUCLEOTIDE SEQUENCE</scope>
    <source>
        <strain evidence="2">KCTC 32182</strain>
    </source>
</reference>
<evidence type="ECO:0000313" key="3">
    <source>
        <dbReference type="Proteomes" id="UP000645257"/>
    </source>
</evidence>
<dbReference type="InterPro" id="IPR003607">
    <property type="entry name" value="HD/PDEase_dom"/>
</dbReference>
<organism evidence="2 3">
    <name type="scientific">Paludibacterium paludis</name>
    <dbReference type="NCBI Taxonomy" id="1225769"/>
    <lineage>
        <taxon>Bacteria</taxon>
        <taxon>Pseudomonadati</taxon>
        <taxon>Pseudomonadota</taxon>
        <taxon>Betaproteobacteria</taxon>
        <taxon>Neisseriales</taxon>
        <taxon>Chromobacteriaceae</taxon>
        <taxon>Paludibacterium</taxon>
    </lineage>
</organism>
<keyword evidence="3" id="KW-1185">Reference proteome</keyword>
<comment type="caution">
    <text evidence="2">The sequence shown here is derived from an EMBL/GenBank/DDBJ whole genome shotgun (WGS) entry which is preliminary data.</text>
</comment>
<dbReference type="Gene3D" id="1.10.3210.10">
    <property type="entry name" value="Hypothetical protein af1432"/>
    <property type="match status" value="1"/>
</dbReference>
<name>A0A918P5V1_9NEIS</name>
<proteinExistence type="predicted"/>
<dbReference type="CDD" id="cd00077">
    <property type="entry name" value="HDc"/>
    <property type="match status" value="1"/>
</dbReference>
<dbReference type="Proteomes" id="UP000645257">
    <property type="component" value="Unassembled WGS sequence"/>
</dbReference>
<reference evidence="2" key="2">
    <citation type="submission" date="2020-09" db="EMBL/GenBank/DDBJ databases">
        <authorList>
            <person name="Sun Q."/>
            <person name="Kim S."/>
        </authorList>
    </citation>
    <scope>NUCLEOTIDE SEQUENCE</scope>
    <source>
        <strain evidence="2">KCTC 32182</strain>
    </source>
</reference>
<accession>A0A918P5V1</accession>
<dbReference type="GO" id="GO:0008081">
    <property type="term" value="F:phosphoric diester hydrolase activity"/>
    <property type="evidence" value="ECO:0007669"/>
    <property type="project" value="UniProtKB-ARBA"/>
</dbReference>
<dbReference type="PROSITE" id="PS51832">
    <property type="entry name" value="HD_GYP"/>
    <property type="match status" value="1"/>
</dbReference>
<dbReference type="SUPFAM" id="SSF109604">
    <property type="entry name" value="HD-domain/PDEase-like"/>
    <property type="match status" value="1"/>
</dbReference>
<dbReference type="InterPro" id="IPR037522">
    <property type="entry name" value="HD_GYP_dom"/>
</dbReference>
<dbReference type="AlphaFoldDB" id="A0A918P5V1"/>